<sequence length="368" mass="41243">MGLQFKIVYEKGLDNLAADALSRVGHAMAISAVSEVLPLWIQEVINSYVTDSEAQQLLQQLALTSPDTSGYSLNQGVIQQGTRIWVGHNSALRTKLIAAFHASALGGHSGVQATYQRLKRLFVWKGLKQDVDSFVKQFMVCQQAKHERGRPAGLLQSLPKPAGAWQDWTMDFIESLPKSDGQDTILVVVDRFTKYAHFISLKHPFTAPVVAKAVMDSVVKLHGLPKSIVSDRDKIFTSAFWKELFKVWGTTLLMSTSYHPQIDGQSERVNQCLEMYLRCAVHNSPKQWRGWLPMAEFWYNSTHHSSLGCSPFKALYGYDPGLLAVPDPCPPVTTTVQDWVTEKEAHNTMLKQMLATAQNRMKIQADKK</sequence>
<dbReference type="InterPro" id="IPR036397">
    <property type="entry name" value="RNaseH_sf"/>
</dbReference>
<dbReference type="SUPFAM" id="SSF53098">
    <property type="entry name" value="Ribonuclease H-like"/>
    <property type="match status" value="1"/>
</dbReference>
<dbReference type="AlphaFoldDB" id="A0A3L6TJG9"/>
<reference evidence="3" key="1">
    <citation type="journal article" date="2019" name="Nat. Commun.">
        <title>The genome of broomcorn millet.</title>
        <authorList>
            <person name="Zou C."/>
            <person name="Miki D."/>
            <person name="Li D."/>
            <person name="Tang Q."/>
            <person name="Xiao L."/>
            <person name="Rajput S."/>
            <person name="Deng P."/>
            <person name="Jia W."/>
            <person name="Huang R."/>
            <person name="Zhang M."/>
            <person name="Sun Y."/>
            <person name="Hu J."/>
            <person name="Fu X."/>
            <person name="Schnable P.S."/>
            <person name="Li F."/>
            <person name="Zhang H."/>
            <person name="Feng B."/>
            <person name="Zhu X."/>
            <person name="Liu R."/>
            <person name="Schnable J.C."/>
            <person name="Zhu J.-K."/>
            <person name="Zhang H."/>
        </authorList>
    </citation>
    <scope>NUCLEOTIDE SEQUENCE [LARGE SCALE GENOMIC DNA]</scope>
</reference>
<dbReference type="Gene3D" id="3.30.420.10">
    <property type="entry name" value="Ribonuclease H-like superfamily/Ribonuclease H"/>
    <property type="match status" value="1"/>
</dbReference>
<keyword evidence="3" id="KW-1185">Reference proteome</keyword>
<dbReference type="GO" id="GO:0003676">
    <property type="term" value="F:nucleic acid binding"/>
    <property type="evidence" value="ECO:0007669"/>
    <property type="project" value="InterPro"/>
</dbReference>
<dbReference type="Proteomes" id="UP000275267">
    <property type="component" value="Unassembled WGS sequence"/>
</dbReference>
<dbReference type="PROSITE" id="PS50994">
    <property type="entry name" value="INTEGRASE"/>
    <property type="match status" value="1"/>
</dbReference>
<gene>
    <name evidence="2" type="ORF">C2845_PM01G04770</name>
</gene>
<protein>
    <recommendedName>
        <fullName evidence="1">Integrase catalytic domain-containing protein</fullName>
    </recommendedName>
</protein>
<proteinExistence type="predicted"/>
<dbReference type="Gene3D" id="1.10.340.70">
    <property type="match status" value="1"/>
</dbReference>
<evidence type="ECO:0000313" key="2">
    <source>
        <dbReference type="EMBL" id="RLN39716.1"/>
    </source>
</evidence>
<dbReference type="GO" id="GO:0015074">
    <property type="term" value="P:DNA integration"/>
    <property type="evidence" value="ECO:0007669"/>
    <property type="project" value="InterPro"/>
</dbReference>
<comment type="caution">
    <text evidence="2">The sequence shown here is derived from an EMBL/GenBank/DDBJ whole genome shotgun (WGS) entry which is preliminary data.</text>
</comment>
<evidence type="ECO:0000259" key="1">
    <source>
        <dbReference type="PROSITE" id="PS50994"/>
    </source>
</evidence>
<evidence type="ECO:0000313" key="3">
    <source>
        <dbReference type="Proteomes" id="UP000275267"/>
    </source>
</evidence>
<dbReference type="OrthoDB" id="784412at2759"/>
<dbReference type="EMBL" id="PQIB02000001">
    <property type="protein sequence ID" value="RLN39716.1"/>
    <property type="molecule type" value="Genomic_DNA"/>
</dbReference>
<accession>A0A3L6TJG9</accession>
<dbReference type="PANTHER" id="PTHR37984:SF5">
    <property type="entry name" value="PROTEIN NYNRIN-LIKE"/>
    <property type="match status" value="1"/>
</dbReference>
<feature type="domain" description="Integrase catalytic" evidence="1">
    <location>
        <begin position="155"/>
        <end position="319"/>
    </location>
</feature>
<dbReference type="Pfam" id="PF00665">
    <property type="entry name" value="rve"/>
    <property type="match status" value="1"/>
</dbReference>
<dbReference type="Pfam" id="PF17921">
    <property type="entry name" value="Integrase_H2C2"/>
    <property type="match status" value="1"/>
</dbReference>
<dbReference type="STRING" id="4540.A0A3L6TJG9"/>
<dbReference type="FunFam" id="3.30.420.10:FF:000032">
    <property type="entry name" value="Retrovirus-related Pol polyprotein from transposon 297-like Protein"/>
    <property type="match status" value="1"/>
</dbReference>
<dbReference type="PANTHER" id="PTHR37984">
    <property type="entry name" value="PROTEIN CBG26694"/>
    <property type="match status" value="1"/>
</dbReference>
<dbReference type="InterPro" id="IPR001584">
    <property type="entry name" value="Integrase_cat-core"/>
</dbReference>
<dbReference type="InterPro" id="IPR050951">
    <property type="entry name" value="Retrovirus_Pol_polyprotein"/>
</dbReference>
<dbReference type="InterPro" id="IPR041588">
    <property type="entry name" value="Integrase_H2C2"/>
</dbReference>
<dbReference type="InterPro" id="IPR012337">
    <property type="entry name" value="RNaseH-like_sf"/>
</dbReference>
<organism evidence="2 3">
    <name type="scientific">Panicum miliaceum</name>
    <name type="common">Proso millet</name>
    <name type="synonym">Broomcorn millet</name>
    <dbReference type="NCBI Taxonomy" id="4540"/>
    <lineage>
        <taxon>Eukaryota</taxon>
        <taxon>Viridiplantae</taxon>
        <taxon>Streptophyta</taxon>
        <taxon>Embryophyta</taxon>
        <taxon>Tracheophyta</taxon>
        <taxon>Spermatophyta</taxon>
        <taxon>Magnoliopsida</taxon>
        <taxon>Liliopsida</taxon>
        <taxon>Poales</taxon>
        <taxon>Poaceae</taxon>
        <taxon>PACMAD clade</taxon>
        <taxon>Panicoideae</taxon>
        <taxon>Panicodae</taxon>
        <taxon>Paniceae</taxon>
        <taxon>Panicinae</taxon>
        <taxon>Panicum</taxon>
        <taxon>Panicum sect. Panicum</taxon>
    </lineage>
</organism>
<name>A0A3L6TJG9_PANMI</name>